<evidence type="ECO:0000256" key="1">
    <source>
        <dbReference type="ARBA" id="ARBA00004651"/>
    </source>
</evidence>
<keyword evidence="3" id="KW-1003">Cell membrane</keyword>
<feature type="transmembrane region" description="Helical" evidence="7">
    <location>
        <begin position="67"/>
        <end position="88"/>
    </location>
</feature>
<dbReference type="PANTHER" id="PTHR30509:SF9">
    <property type="entry name" value="MULTIDRUG RESISTANCE PROTEIN MDTO"/>
    <property type="match status" value="1"/>
</dbReference>
<evidence type="ECO:0000256" key="3">
    <source>
        <dbReference type="ARBA" id="ARBA00022475"/>
    </source>
</evidence>
<dbReference type="EMBL" id="JBIMPR010000023">
    <property type="protein sequence ID" value="MFH5776826.1"/>
    <property type="molecule type" value="Genomic_DNA"/>
</dbReference>
<keyword evidence="2" id="KW-0813">Transport</keyword>
<keyword evidence="5 7" id="KW-1133">Transmembrane helix</keyword>
<feature type="transmembrane region" description="Helical" evidence="7">
    <location>
        <begin position="426"/>
        <end position="444"/>
    </location>
</feature>
<reference evidence="8 9" key="1">
    <citation type="submission" date="2024-10" db="EMBL/GenBank/DDBJ databases">
        <title>Paracoccus drimophilus sp. nov., a novel bacterium from corn roots in Hunan.</title>
        <authorList>
            <person name="Li X."/>
        </authorList>
    </citation>
    <scope>NUCLEOTIDE SEQUENCE [LARGE SCALE GENOMIC DNA]</scope>
    <source>
        <strain evidence="8 9">NGMCC 1.201697</strain>
    </source>
</reference>
<feature type="transmembrane region" description="Helical" evidence="7">
    <location>
        <begin position="450"/>
        <end position="467"/>
    </location>
</feature>
<organism evidence="8 9">
    <name type="scientific">Paracoccus broussonetiae subsp. drimophilus</name>
    <dbReference type="NCBI Taxonomy" id="3373869"/>
    <lineage>
        <taxon>Bacteria</taxon>
        <taxon>Pseudomonadati</taxon>
        <taxon>Pseudomonadota</taxon>
        <taxon>Alphaproteobacteria</taxon>
        <taxon>Rhodobacterales</taxon>
        <taxon>Paracoccaceae</taxon>
        <taxon>Paracoccus</taxon>
        <taxon>Paracoccus broussonetiae</taxon>
    </lineage>
</organism>
<keyword evidence="6 7" id="KW-0472">Membrane</keyword>
<keyword evidence="4 7" id="KW-0812">Transmembrane</keyword>
<evidence type="ECO:0000313" key="8">
    <source>
        <dbReference type="EMBL" id="MFH5776826.1"/>
    </source>
</evidence>
<dbReference type="PANTHER" id="PTHR30509">
    <property type="entry name" value="P-HYDROXYBENZOIC ACID EFFLUX PUMP SUBUNIT-RELATED"/>
    <property type="match status" value="1"/>
</dbReference>
<feature type="transmembrane region" description="Helical" evidence="7">
    <location>
        <begin position="94"/>
        <end position="111"/>
    </location>
</feature>
<feature type="transmembrane region" description="Helical" evidence="7">
    <location>
        <begin position="506"/>
        <end position="526"/>
    </location>
</feature>
<evidence type="ECO:0000256" key="5">
    <source>
        <dbReference type="ARBA" id="ARBA00022989"/>
    </source>
</evidence>
<dbReference type="InterPro" id="IPR006726">
    <property type="entry name" value="PHBA_efflux_AaeB/fusaric-R"/>
</dbReference>
<accession>A0ABW7LR75</accession>
<protein>
    <submittedName>
        <fullName evidence="8">FUSC family protein</fullName>
    </submittedName>
</protein>
<evidence type="ECO:0000256" key="6">
    <source>
        <dbReference type="ARBA" id="ARBA00023136"/>
    </source>
</evidence>
<evidence type="ECO:0000313" key="9">
    <source>
        <dbReference type="Proteomes" id="UP001609376"/>
    </source>
</evidence>
<evidence type="ECO:0000256" key="2">
    <source>
        <dbReference type="ARBA" id="ARBA00022448"/>
    </source>
</evidence>
<proteinExistence type="predicted"/>
<gene>
    <name evidence="8" type="ORF">ACHFJ0_21485</name>
</gene>
<evidence type="ECO:0000256" key="7">
    <source>
        <dbReference type="SAM" id="Phobius"/>
    </source>
</evidence>
<sequence length="695" mass="75742">MTKTAPAAPGLSGPPVENVIFSIKMFCAAMIAYWIALRFNLDRPYWAVGTVFLVSHPLSGASTSKGVYRVIGTVVGGLVSLAAVPMMIQSPEMLTIFVALWCGFCLFISLLDRTPRSYAFMLSGYTVALTGFSVVHDPMQSFGYVVSRVEEICIGVICAAVINRVLFPRHVGPILESRVNGWLDNTAQLIANSLEGKTDPELLASERRRLAADAVDMRQFTTHIAYDTSHHRDLIRSSRALQQHMVLLLPMLSALEAQRAALVAAGGETPRLDALLADLTRWVRQPDKPADAETVRLRQEAADIESSHADAVGWTDLMTLNLARRLGELISLWENCWVLRNVIAARPEPESRVAAAIARAGRPRILRDYGMAFQAGLCTTLTVLVANTIWIASGWENAVYGAQLAGVMTSILAFMDDPVPALRQMAQWIVVAMAAAFAFDYLILPFVDSFWGVMAALGLYFIPFGVLMANPKTFVIGLTMCVNMPFMAALQSTLNPHLVTTLDSNVATILAILLAIVMTALIRSIGAEASARRLLHMAWQRIARHASGQTNALPEHLALQLVDILGLLAPRMAMAMGAADIASADLVRDMRVVMNVARLKEARHALSADQSRLVADVLEATAQFYRRRRWGAMPEQVIRAVDRGLAEPAGSYPEAVARDVRSALAGIRLGLSPRDMPLPETVPLHLSPPLTAKLA</sequence>
<comment type="subcellular location">
    <subcellularLocation>
        <location evidence="1">Cell membrane</location>
        <topology evidence="1">Multi-pass membrane protein</topology>
    </subcellularLocation>
</comment>
<feature type="transmembrane region" description="Helical" evidence="7">
    <location>
        <begin position="474"/>
        <end position="494"/>
    </location>
</feature>
<evidence type="ECO:0000256" key="4">
    <source>
        <dbReference type="ARBA" id="ARBA00022692"/>
    </source>
</evidence>
<keyword evidence="9" id="KW-1185">Reference proteome</keyword>
<comment type="caution">
    <text evidence="8">The sequence shown here is derived from an EMBL/GenBank/DDBJ whole genome shotgun (WGS) entry which is preliminary data.</text>
</comment>
<dbReference type="Proteomes" id="UP001609376">
    <property type="component" value="Unassembled WGS sequence"/>
</dbReference>
<feature type="transmembrane region" description="Helical" evidence="7">
    <location>
        <begin position="19"/>
        <end position="37"/>
    </location>
</feature>
<feature type="transmembrane region" description="Helical" evidence="7">
    <location>
        <begin position="398"/>
        <end position="414"/>
    </location>
</feature>
<dbReference type="RefSeq" id="WP_395135839.1">
    <property type="nucleotide sequence ID" value="NZ_JBIMPR010000023.1"/>
</dbReference>
<feature type="transmembrane region" description="Helical" evidence="7">
    <location>
        <begin position="369"/>
        <end position="392"/>
    </location>
</feature>
<dbReference type="Pfam" id="PF04632">
    <property type="entry name" value="FUSC"/>
    <property type="match status" value="1"/>
</dbReference>
<name>A0ABW7LR75_9RHOB</name>
<feature type="transmembrane region" description="Helical" evidence="7">
    <location>
        <begin position="142"/>
        <end position="162"/>
    </location>
</feature>
<feature type="transmembrane region" description="Helical" evidence="7">
    <location>
        <begin position="118"/>
        <end position="136"/>
    </location>
</feature>